<dbReference type="VEuPathDB" id="GiardiaDB:GMRT_16386"/>
<dbReference type="GO" id="GO:0000463">
    <property type="term" value="P:maturation of LSU-rRNA from tricistronic rRNA transcript (SSU-rRNA, 5.8S rRNA, LSU-rRNA)"/>
    <property type="evidence" value="ECO:0007669"/>
    <property type="project" value="UniProtKB-UniRule"/>
</dbReference>
<dbReference type="GO" id="GO:0070545">
    <property type="term" value="C:PeBoW complex"/>
    <property type="evidence" value="ECO:0007669"/>
    <property type="project" value="TreeGrafter"/>
</dbReference>
<dbReference type="GO" id="GO:0043021">
    <property type="term" value="F:ribonucleoprotein complex binding"/>
    <property type="evidence" value="ECO:0007669"/>
    <property type="project" value="UniProtKB-UniRule"/>
</dbReference>
<dbReference type="GO" id="GO:0005654">
    <property type="term" value="C:nucleoplasm"/>
    <property type="evidence" value="ECO:0007669"/>
    <property type="project" value="UniProtKB-SubCell"/>
</dbReference>
<dbReference type="EMBL" id="VDLU01000005">
    <property type="protein sequence ID" value="TNJ26567.1"/>
    <property type="molecule type" value="Genomic_DNA"/>
</dbReference>
<dbReference type="PANTHER" id="PTHR12221">
    <property type="entry name" value="PESCADILLO - RELATED"/>
    <property type="match status" value="1"/>
</dbReference>
<gene>
    <name evidence="3" type="ORF">GMRT_16386</name>
</gene>
<evidence type="ECO:0000313" key="4">
    <source>
        <dbReference type="Proteomes" id="UP000315496"/>
    </source>
</evidence>
<name>A0A4Z1T0X5_GIAMU</name>
<dbReference type="GO" id="GO:0030687">
    <property type="term" value="C:preribosome, large subunit precursor"/>
    <property type="evidence" value="ECO:0007669"/>
    <property type="project" value="UniProtKB-UniRule"/>
</dbReference>
<dbReference type="SUPFAM" id="SSF52113">
    <property type="entry name" value="BRCT domain"/>
    <property type="match status" value="1"/>
</dbReference>
<sequence>MPVVYRVKGPDGPEERFITRNRACRKLQLTLSDFKRVCILKGVYPQVPSRPYAGTRTAYYLRQDITCLERDPLLAQIRARRTQERKARRREARAELLEARLIRARMPVVTLDHVILERYPTFEAALSDLDDALSLVCFYAALSTGAAGSAEASAVSAAMIRNCQRLAREWDAFVAGTGALVRAFVSTRGYYYQAVVRGVRITWLAPHALHVELPATVDAGVLRSFAEFHQALLGFVLFRLYRTLLGGFDYPPHFGAGPDGEGAGDHVLPVVRHLRAHIAEARIDVAEVLGRIPDERAGDPLRTKPFAGQRHLVSREVPRSPLELVLLSGGADVVPFAENAAYSTTAGAESAGAAGPVTHCIVDRPPQHVLRILGAVPGRVYVQPQWCFDSLNWATPLPPAEYAPGQLLPPHVSPFAADTDIDGGYVPDRVTELDALAGRNRGEGGEGEEKEGGEREEKEERREREAVAGAALSAAGAALRGESAEGVAEALASALRAARTESIRAELGKAAPESPSESESSDIHERFLYAETPAERAARRLSDADRLRASLLSRKKARIYERLVEENAALAARRTALEARRDALRQRLDEERAKIACNVVFVATDTPGAGVADADAAH</sequence>
<dbReference type="PANTHER" id="PTHR12221:SF6">
    <property type="entry name" value="PESCADILLO HOMOLOG"/>
    <property type="match status" value="1"/>
</dbReference>
<feature type="coiled-coil region" evidence="1">
    <location>
        <begin position="560"/>
        <end position="594"/>
    </location>
</feature>
<dbReference type="Proteomes" id="UP000315496">
    <property type="component" value="Chromosome 5"/>
</dbReference>
<comment type="subcellular location">
    <subcellularLocation>
        <location evidence="1">Nucleus</location>
        <location evidence="1">Nucleolus</location>
    </subcellularLocation>
    <subcellularLocation>
        <location evidence="1">Nucleus</location>
        <location evidence="1">Nucleoplasm</location>
    </subcellularLocation>
</comment>
<organism evidence="3 4">
    <name type="scientific">Giardia muris</name>
    <dbReference type="NCBI Taxonomy" id="5742"/>
    <lineage>
        <taxon>Eukaryota</taxon>
        <taxon>Metamonada</taxon>
        <taxon>Diplomonadida</taxon>
        <taxon>Hexamitidae</taxon>
        <taxon>Giardiinae</taxon>
        <taxon>Giardia</taxon>
    </lineage>
</organism>
<dbReference type="InterPro" id="IPR036420">
    <property type="entry name" value="BRCT_dom_sf"/>
</dbReference>
<dbReference type="GO" id="GO:0000466">
    <property type="term" value="P:maturation of 5.8S rRNA from tricistronic rRNA transcript (SSU-rRNA, 5.8S rRNA, LSU-rRNA)"/>
    <property type="evidence" value="ECO:0007669"/>
    <property type="project" value="UniProtKB-UniRule"/>
</dbReference>
<evidence type="ECO:0000256" key="2">
    <source>
        <dbReference type="SAM" id="MobiDB-lite"/>
    </source>
</evidence>
<evidence type="ECO:0000313" key="3">
    <source>
        <dbReference type="EMBL" id="TNJ26567.1"/>
    </source>
</evidence>
<keyword evidence="4" id="KW-1185">Reference proteome</keyword>
<keyword evidence="1" id="KW-0539">Nucleus</keyword>
<dbReference type="OrthoDB" id="10264910at2759"/>
<dbReference type="GO" id="GO:0003723">
    <property type="term" value="F:RNA binding"/>
    <property type="evidence" value="ECO:0007669"/>
    <property type="project" value="TreeGrafter"/>
</dbReference>
<comment type="caution">
    <text evidence="3">The sequence shown here is derived from an EMBL/GenBank/DDBJ whole genome shotgun (WGS) entry which is preliminary data.</text>
</comment>
<proteinExistence type="inferred from homology"/>
<keyword evidence="1" id="KW-0698">rRNA processing</keyword>
<dbReference type="InterPro" id="IPR010613">
    <property type="entry name" value="PES"/>
</dbReference>
<comment type="similarity">
    <text evidence="1">Belongs to the pescadillo family.</text>
</comment>
<dbReference type="Pfam" id="PF06732">
    <property type="entry name" value="Pescadillo_N"/>
    <property type="match status" value="1"/>
</dbReference>
<accession>A0A4Z1T0X5</accession>
<evidence type="ECO:0000256" key="1">
    <source>
        <dbReference type="HAMAP-Rule" id="MF_03028"/>
    </source>
</evidence>
<keyword evidence="1" id="KW-0690">Ribosome biogenesis</keyword>
<feature type="compositionally biased region" description="Basic and acidic residues" evidence="2">
    <location>
        <begin position="450"/>
        <end position="463"/>
    </location>
</feature>
<dbReference type="HAMAP" id="MF_03028">
    <property type="entry name" value="Pescadillo"/>
    <property type="match status" value="1"/>
</dbReference>
<comment type="function">
    <text evidence="1">Required for maturation of ribosomal RNAs and formation of the large ribosomal subunit.</text>
</comment>
<keyword evidence="1" id="KW-0175">Coiled coil</keyword>
<feature type="region of interest" description="Disordered" evidence="2">
    <location>
        <begin position="434"/>
        <end position="463"/>
    </location>
</feature>
<protein>
    <recommendedName>
        <fullName evidence="1">Pescadillo homolog</fullName>
    </recommendedName>
</protein>
<dbReference type="AlphaFoldDB" id="A0A4Z1T0X5"/>
<dbReference type="Gene3D" id="3.40.50.10190">
    <property type="entry name" value="BRCT domain"/>
    <property type="match status" value="1"/>
</dbReference>
<reference evidence="3 4" key="1">
    <citation type="submission" date="2019-05" db="EMBL/GenBank/DDBJ databases">
        <title>The compact genome of Giardia muris reveals important steps in the evolution of intestinal protozoan parasites.</title>
        <authorList>
            <person name="Xu F."/>
            <person name="Jimenez-Gonzalez A."/>
            <person name="Einarsson E."/>
            <person name="Astvaldsson A."/>
            <person name="Peirasmaki D."/>
            <person name="Eckmann L."/>
            <person name="Andersson J.O."/>
            <person name="Svard S.G."/>
            <person name="Jerlstrom-Hultqvist J."/>
        </authorList>
    </citation>
    <scope>NUCLEOTIDE SEQUENCE [LARGE SCALE GENOMIC DNA]</scope>
    <source>
        <strain evidence="3 4">Roberts-Thomson</strain>
    </source>
</reference>